<dbReference type="Gene3D" id="4.10.60.10">
    <property type="entry name" value="Zinc finger, CCHC-type"/>
    <property type="match status" value="1"/>
</dbReference>
<evidence type="ECO:0000256" key="1">
    <source>
        <dbReference type="SAM" id="MobiDB-lite"/>
    </source>
</evidence>
<dbReference type="AlphaFoldDB" id="A0A699I0V6"/>
<feature type="compositionally biased region" description="Polar residues" evidence="1">
    <location>
        <begin position="364"/>
        <end position="387"/>
    </location>
</feature>
<dbReference type="Gene3D" id="3.30.420.10">
    <property type="entry name" value="Ribonuclease H-like superfamily/Ribonuclease H"/>
    <property type="match status" value="1"/>
</dbReference>
<organism evidence="3">
    <name type="scientific">Tanacetum cinerariifolium</name>
    <name type="common">Dalmatian daisy</name>
    <name type="synonym">Chrysanthemum cinerariifolium</name>
    <dbReference type="NCBI Taxonomy" id="118510"/>
    <lineage>
        <taxon>Eukaryota</taxon>
        <taxon>Viridiplantae</taxon>
        <taxon>Streptophyta</taxon>
        <taxon>Embryophyta</taxon>
        <taxon>Tracheophyta</taxon>
        <taxon>Spermatophyta</taxon>
        <taxon>Magnoliopsida</taxon>
        <taxon>eudicotyledons</taxon>
        <taxon>Gunneridae</taxon>
        <taxon>Pentapetalae</taxon>
        <taxon>asterids</taxon>
        <taxon>campanulids</taxon>
        <taxon>Asterales</taxon>
        <taxon>Asteraceae</taxon>
        <taxon>Asteroideae</taxon>
        <taxon>Anthemideae</taxon>
        <taxon>Anthemidinae</taxon>
        <taxon>Tanacetum</taxon>
    </lineage>
</organism>
<evidence type="ECO:0000259" key="2">
    <source>
        <dbReference type="Pfam" id="PF07727"/>
    </source>
</evidence>
<dbReference type="GO" id="GO:0003676">
    <property type="term" value="F:nucleic acid binding"/>
    <property type="evidence" value="ECO:0007669"/>
    <property type="project" value="InterPro"/>
</dbReference>
<comment type="caution">
    <text evidence="3">The sequence shown here is derived from an EMBL/GenBank/DDBJ whole genome shotgun (WGS) entry which is preliminary data.</text>
</comment>
<feature type="domain" description="Reverse transcriptase Ty1/copia-type" evidence="2">
    <location>
        <begin position="458"/>
        <end position="587"/>
    </location>
</feature>
<dbReference type="PANTHER" id="PTHR11439:SF509">
    <property type="entry name" value="RNA-DIRECTED DNA POLYMERASE"/>
    <property type="match status" value="1"/>
</dbReference>
<protein>
    <submittedName>
        <fullName evidence="3">Retrovirus-related Pol polyprotein from transposon TNT 1-94</fullName>
    </submittedName>
</protein>
<dbReference type="Pfam" id="PF07727">
    <property type="entry name" value="RVT_2"/>
    <property type="match status" value="1"/>
</dbReference>
<sequence>MWIRLHGTRKTSVLTVEESEDGDVAGAKENVGSPVVQQSGIQCFNYKEFGHFAKECRKPKRVKDSAYHKEKILLCKQAEEGIPLQAKEYDWLEDTEEEIDDQELESHYNYIAKIQEVPVADSSIDSEPLEQTEFEKYKAFNDHTVDYDILEHMEILIQTCLMPLAIKTQNDSFMFFHEFKQEMHADLKYVESLEKEIDELKSDKAEFSSMYDMILQECMSNDVKYSYLLSLSDLDALAELQCLYLHKVKECDCLAQKLSKQTESISKEDHNELLQRCAKVKNIQFLLKLLCKNVKNRGTEFLNKTLDVFFKEEGIENQTSTARTPKKNSIVERQNHTLVEDAHVPSQQEMDLLFGPLYDEFFNAGSNPQDKQPTTNIQPTSAPSTPTYIHAEENNDNQAEEEHSPDDEFTNPFGAPAQEVTESSSHNIEQVRGNPSRPVQTRRKLATDPKMCIFVLTVWELVDKPFGKTVIRLKWLWKNKMDEDQTVIRNKARVVAKGYAQEEGIDFEESFALVVRLEAIRIFVAYAAHKSFPIYQMDVKMAFLNGPLKEEVYVAQPDRFVDPNHPEKVYRLRKALYGLKQAPRVWIFRYLRDTVNMGLWYPKGSSIGLIAFSNVDHADCIDSRKTTSGGIQFLGDKLVSWMSKKQICTSMSSAKAEYMVLSASCAQVMYMRTQLLDYGFNYNKIPLD</sequence>
<dbReference type="InterPro" id="IPR012337">
    <property type="entry name" value="RNaseH-like_sf"/>
</dbReference>
<reference evidence="3" key="1">
    <citation type="journal article" date="2019" name="Sci. Rep.">
        <title>Draft genome of Tanacetum cinerariifolium, the natural source of mosquito coil.</title>
        <authorList>
            <person name="Yamashiro T."/>
            <person name="Shiraishi A."/>
            <person name="Satake H."/>
            <person name="Nakayama K."/>
        </authorList>
    </citation>
    <scope>NUCLEOTIDE SEQUENCE</scope>
</reference>
<dbReference type="InterPro" id="IPR036397">
    <property type="entry name" value="RNaseH_sf"/>
</dbReference>
<accession>A0A699I0V6</accession>
<dbReference type="SUPFAM" id="SSF53098">
    <property type="entry name" value="Ribonuclease H-like"/>
    <property type="match status" value="1"/>
</dbReference>
<dbReference type="PANTHER" id="PTHR11439">
    <property type="entry name" value="GAG-POL-RELATED RETROTRANSPOSON"/>
    <property type="match status" value="1"/>
</dbReference>
<dbReference type="InterPro" id="IPR036875">
    <property type="entry name" value="Znf_CCHC_sf"/>
</dbReference>
<feature type="compositionally biased region" description="Acidic residues" evidence="1">
    <location>
        <begin position="394"/>
        <end position="409"/>
    </location>
</feature>
<dbReference type="SUPFAM" id="SSF57756">
    <property type="entry name" value="Retrovirus zinc finger-like domains"/>
    <property type="match status" value="1"/>
</dbReference>
<dbReference type="SUPFAM" id="SSF56672">
    <property type="entry name" value="DNA/RNA polymerases"/>
    <property type="match status" value="1"/>
</dbReference>
<dbReference type="CDD" id="cd09272">
    <property type="entry name" value="RNase_HI_RT_Ty1"/>
    <property type="match status" value="1"/>
</dbReference>
<dbReference type="GO" id="GO:0008270">
    <property type="term" value="F:zinc ion binding"/>
    <property type="evidence" value="ECO:0007669"/>
    <property type="project" value="InterPro"/>
</dbReference>
<dbReference type="InterPro" id="IPR043502">
    <property type="entry name" value="DNA/RNA_pol_sf"/>
</dbReference>
<dbReference type="InterPro" id="IPR013103">
    <property type="entry name" value="RVT_2"/>
</dbReference>
<dbReference type="EMBL" id="BKCJ010225003">
    <property type="protein sequence ID" value="GEY94469.1"/>
    <property type="molecule type" value="Genomic_DNA"/>
</dbReference>
<name>A0A699I0V6_TANCI</name>
<evidence type="ECO:0000313" key="3">
    <source>
        <dbReference type="EMBL" id="GEY94469.1"/>
    </source>
</evidence>
<feature type="region of interest" description="Disordered" evidence="1">
    <location>
        <begin position="363"/>
        <end position="442"/>
    </location>
</feature>
<gene>
    <name evidence="3" type="ORF">Tci_466443</name>
</gene>
<proteinExistence type="predicted"/>